<feature type="region of interest" description="Disordered" evidence="1">
    <location>
        <begin position="85"/>
        <end position="110"/>
    </location>
</feature>
<evidence type="ECO:0000313" key="2">
    <source>
        <dbReference type="EMBL" id="ABA06108.1"/>
    </source>
</evidence>
<dbReference type="STRING" id="323098.Nwi_2858"/>
<organism evidence="2 3">
    <name type="scientific">Nitrobacter winogradskyi (strain ATCC 25391 / DSM 10237 / CIP 104748 / NCIMB 11846 / Nb-255)</name>
    <dbReference type="NCBI Taxonomy" id="323098"/>
    <lineage>
        <taxon>Bacteria</taxon>
        <taxon>Pseudomonadati</taxon>
        <taxon>Pseudomonadota</taxon>
        <taxon>Alphaproteobacteria</taxon>
        <taxon>Hyphomicrobiales</taxon>
        <taxon>Nitrobacteraceae</taxon>
        <taxon>Nitrobacter</taxon>
    </lineage>
</organism>
<proteinExistence type="predicted"/>
<reference evidence="2 3" key="1">
    <citation type="journal article" date="2006" name="Appl. Environ. Microbiol.">
        <title>Genome sequence of the chemolithoautotrophic nitrite-oxidizing bacterium Nitrobacter winogradskyi Nb-255.</title>
        <authorList>
            <person name="Starkenburg S.R."/>
            <person name="Chain P.S."/>
            <person name="Sayavedra-Soto L.A."/>
            <person name="Hauser L."/>
            <person name="Land M.L."/>
            <person name="Larimer F.W."/>
            <person name="Malfatti S.A."/>
            <person name="Klotz M.G."/>
            <person name="Bottomley P.J."/>
            <person name="Arp D.J."/>
            <person name="Hickey W.J."/>
        </authorList>
    </citation>
    <scope>NUCLEOTIDE SEQUENCE [LARGE SCALE GENOMIC DNA]</scope>
    <source>
        <strain evidence="3">ATCC 25391 / DSM 10237 / CIP 104748 / NCIMB 11846 / Nb-255</strain>
    </source>
</reference>
<evidence type="ECO:0000313" key="3">
    <source>
        <dbReference type="Proteomes" id="UP000002531"/>
    </source>
</evidence>
<protein>
    <recommendedName>
        <fullName evidence="4">Conjugal transfer protein TraG</fullName>
    </recommendedName>
</protein>
<dbReference type="Proteomes" id="UP000002531">
    <property type="component" value="Chromosome"/>
</dbReference>
<dbReference type="AlphaFoldDB" id="Q3SNN3"/>
<dbReference type="KEGG" id="nwi:Nwi_2858"/>
<feature type="compositionally biased region" description="Polar residues" evidence="1">
    <location>
        <begin position="88"/>
        <end position="102"/>
    </location>
</feature>
<name>Q3SNN3_NITWN</name>
<gene>
    <name evidence="2" type="ordered locus">Nwi_2858</name>
</gene>
<evidence type="ECO:0000256" key="1">
    <source>
        <dbReference type="SAM" id="MobiDB-lite"/>
    </source>
</evidence>
<evidence type="ECO:0008006" key="4">
    <source>
        <dbReference type="Google" id="ProtNLM"/>
    </source>
</evidence>
<dbReference type="HOGENOM" id="CLU_2168310_0_0_5"/>
<sequence>MTPTKVLIGQMLVVFGITLAGTWAATQWVAYSLGFQQRLGEPWFLIANLPVYYPWRLFEWWYVYDAYASLPRGYRLRNGRAAHAQGGASLSRSPPVQSTSLVAQPGHARR</sequence>
<dbReference type="EMBL" id="CP000115">
    <property type="protein sequence ID" value="ABA06108.1"/>
    <property type="molecule type" value="Genomic_DNA"/>
</dbReference>
<dbReference type="RefSeq" id="WP_011316046.1">
    <property type="nucleotide sequence ID" value="NC_007406.1"/>
</dbReference>
<dbReference type="OrthoDB" id="9759295at2"/>
<keyword evidence="3" id="KW-1185">Reference proteome</keyword>
<dbReference type="eggNOG" id="COG3505">
    <property type="taxonomic scope" value="Bacteria"/>
</dbReference>
<accession>Q3SNN3</accession>